<dbReference type="SUPFAM" id="SSF56112">
    <property type="entry name" value="Protein kinase-like (PK-like)"/>
    <property type="match status" value="1"/>
</dbReference>
<sequence>MSSVLKLSWDSDDQAHELDFVDMASKALDRVAKKLDKDEKKEFRIENRDLKTCLPKILWSREVSNLKTDSSSRGRLQRFIDRTEDSEVGSMIISGHLFPLYLLGDLEDYKEAIRHIVLGIHFLAVSKPKVLHRNISRSNLMFRRENGKVYGVLQDFSLAWIEGIHPKADKCVRPSTSVCLHLDGGQTKIPEHIERFDLESLVYVMYWEVQLSNDGLLYAVKAEDDSQRWMKYNTKKLIYKHVTLNQIWHRFPNESYRPLLRSWLDPLSDLFAKGYSELSKHRDRWYFEHLGFPIPDDWELPGFDYDTLGGNVTFEKIWEIMKN</sequence>
<dbReference type="OrthoDB" id="5569250at2759"/>
<organism evidence="2 3">
    <name type="scientific">Pyrrhoderma noxium</name>
    <dbReference type="NCBI Taxonomy" id="2282107"/>
    <lineage>
        <taxon>Eukaryota</taxon>
        <taxon>Fungi</taxon>
        <taxon>Dikarya</taxon>
        <taxon>Basidiomycota</taxon>
        <taxon>Agaricomycotina</taxon>
        <taxon>Agaricomycetes</taxon>
        <taxon>Hymenochaetales</taxon>
        <taxon>Hymenochaetaceae</taxon>
        <taxon>Pyrrhoderma</taxon>
    </lineage>
</organism>
<dbReference type="InParanoid" id="A0A286UEJ9"/>
<feature type="domain" description="Fungal-type protein kinase" evidence="1">
    <location>
        <begin position="4"/>
        <end position="207"/>
    </location>
</feature>
<name>A0A286UEJ9_9AGAM</name>
<accession>A0A286UEJ9</accession>
<dbReference type="AlphaFoldDB" id="A0A286UEJ9"/>
<dbReference type="Proteomes" id="UP000217199">
    <property type="component" value="Unassembled WGS sequence"/>
</dbReference>
<keyword evidence="3" id="KW-1185">Reference proteome</keyword>
<evidence type="ECO:0000313" key="3">
    <source>
        <dbReference type="Proteomes" id="UP000217199"/>
    </source>
</evidence>
<dbReference type="EMBL" id="NBII01000006">
    <property type="protein sequence ID" value="PAV18007.1"/>
    <property type="molecule type" value="Genomic_DNA"/>
</dbReference>
<evidence type="ECO:0000313" key="2">
    <source>
        <dbReference type="EMBL" id="PAV18007.1"/>
    </source>
</evidence>
<dbReference type="Pfam" id="PF17667">
    <property type="entry name" value="Pkinase_fungal"/>
    <property type="match status" value="1"/>
</dbReference>
<dbReference type="InterPro" id="IPR040976">
    <property type="entry name" value="Pkinase_fungal"/>
</dbReference>
<gene>
    <name evidence="2" type="ORF">PNOK_0649300</name>
</gene>
<proteinExistence type="predicted"/>
<reference evidence="2 3" key="1">
    <citation type="journal article" date="2017" name="Mol. Ecol.">
        <title>Comparative and population genomic landscape of Phellinus noxius: A hypervariable fungus causing root rot in trees.</title>
        <authorList>
            <person name="Chung C.L."/>
            <person name="Lee T.J."/>
            <person name="Akiba M."/>
            <person name="Lee H.H."/>
            <person name="Kuo T.H."/>
            <person name="Liu D."/>
            <person name="Ke H.M."/>
            <person name="Yokoi T."/>
            <person name="Roa M.B."/>
            <person name="Lu M.J."/>
            <person name="Chang Y.Y."/>
            <person name="Ann P.J."/>
            <person name="Tsai J.N."/>
            <person name="Chen C.Y."/>
            <person name="Tzean S.S."/>
            <person name="Ota Y."/>
            <person name="Hattori T."/>
            <person name="Sahashi N."/>
            <person name="Liou R.F."/>
            <person name="Kikuchi T."/>
            <person name="Tsai I.J."/>
        </authorList>
    </citation>
    <scope>NUCLEOTIDE SEQUENCE [LARGE SCALE GENOMIC DNA]</scope>
    <source>
        <strain evidence="2 3">FFPRI411160</strain>
    </source>
</reference>
<protein>
    <recommendedName>
        <fullName evidence="1">Fungal-type protein kinase domain-containing protein</fullName>
    </recommendedName>
</protein>
<evidence type="ECO:0000259" key="1">
    <source>
        <dbReference type="Pfam" id="PF17667"/>
    </source>
</evidence>
<comment type="caution">
    <text evidence="2">The sequence shown here is derived from an EMBL/GenBank/DDBJ whole genome shotgun (WGS) entry which is preliminary data.</text>
</comment>
<dbReference type="InterPro" id="IPR011009">
    <property type="entry name" value="Kinase-like_dom_sf"/>
</dbReference>